<dbReference type="AlphaFoldDB" id="A0A7W8B3R9"/>
<dbReference type="InterPro" id="IPR021708">
    <property type="entry name" value="DUF3291"/>
</dbReference>
<dbReference type="RefSeq" id="WP_184926810.1">
    <property type="nucleotide sequence ID" value="NZ_BMSQ01000045.1"/>
</dbReference>
<dbReference type="EMBL" id="JACHJD010000039">
    <property type="protein sequence ID" value="MBB5109801.1"/>
    <property type="molecule type" value="Genomic_DNA"/>
</dbReference>
<sequence length="148" mass="16597">MTGSAYELAFFNIGHITAPFESPEFGEFITVGADVFAAAEKAPGFVWRLRTPGTVGAPVRGYPSVGGFIATWKSYEQFKRFSYGPDHARAFRQRREWIQPHASPTTVLWWVPSGHRPSVTEAERRLAYLTAHGPSRYAFGPRDGERFS</sequence>
<name>A0A7W8B3R9_STRST</name>
<evidence type="ECO:0000313" key="3">
    <source>
        <dbReference type="Proteomes" id="UP000549009"/>
    </source>
</evidence>
<protein>
    <recommendedName>
        <fullName evidence="1">DUF3291 domain-containing protein</fullName>
    </recommendedName>
</protein>
<accession>A0A7W8B3R9</accession>
<keyword evidence="3" id="KW-1185">Reference proteome</keyword>
<dbReference type="SUPFAM" id="SSF54909">
    <property type="entry name" value="Dimeric alpha+beta barrel"/>
    <property type="match status" value="1"/>
</dbReference>
<comment type="caution">
    <text evidence="2">The sequence shown here is derived from an EMBL/GenBank/DDBJ whole genome shotgun (WGS) entry which is preliminary data.</text>
</comment>
<evidence type="ECO:0000259" key="1">
    <source>
        <dbReference type="Pfam" id="PF11695"/>
    </source>
</evidence>
<feature type="domain" description="DUF3291" evidence="1">
    <location>
        <begin position="8"/>
        <end position="140"/>
    </location>
</feature>
<dbReference type="Pfam" id="PF11695">
    <property type="entry name" value="DUF3291"/>
    <property type="match status" value="1"/>
</dbReference>
<organism evidence="2 3">
    <name type="scientific">Streptomyces spectabilis</name>
    <dbReference type="NCBI Taxonomy" id="68270"/>
    <lineage>
        <taxon>Bacteria</taxon>
        <taxon>Bacillati</taxon>
        <taxon>Actinomycetota</taxon>
        <taxon>Actinomycetes</taxon>
        <taxon>Kitasatosporales</taxon>
        <taxon>Streptomycetaceae</taxon>
        <taxon>Streptomyces</taxon>
    </lineage>
</organism>
<gene>
    <name evidence="2" type="ORF">FHS40_008931</name>
</gene>
<reference evidence="2 3" key="1">
    <citation type="submission" date="2020-08" db="EMBL/GenBank/DDBJ databases">
        <title>Genomic Encyclopedia of Type Strains, Phase III (KMG-III): the genomes of soil and plant-associated and newly described type strains.</title>
        <authorList>
            <person name="Whitman W."/>
        </authorList>
    </citation>
    <scope>NUCLEOTIDE SEQUENCE [LARGE SCALE GENOMIC DNA]</scope>
    <source>
        <strain evidence="2 3">CECT 3146</strain>
    </source>
</reference>
<dbReference type="Proteomes" id="UP000549009">
    <property type="component" value="Unassembled WGS sequence"/>
</dbReference>
<dbReference type="InterPro" id="IPR011008">
    <property type="entry name" value="Dimeric_a/b-barrel"/>
</dbReference>
<evidence type="ECO:0000313" key="2">
    <source>
        <dbReference type="EMBL" id="MBB5109801.1"/>
    </source>
</evidence>
<proteinExistence type="predicted"/>